<dbReference type="Proteomes" id="UP000274907">
    <property type="component" value="Unassembled WGS sequence"/>
</dbReference>
<sequence>MTTAALNTTAMEAPVADWVTIPELYHDPYPIYRRLREEAPVHWVPAINRYLVVSYDACHEIDHDTENFTADEQGSLMKRAMGHSMLRKDDPEHADDRRGYGNVLKPKAIKSIWTGIFQENTDHYLKHYRSLGPGADLHTEFAAPLAAENLRAILGFENITQEDLQRWSQALIDGTGNYADDPEVWARSERAYDEVDAAIDEMLPRLKANPNHTLLSQVLEYGMPMTNVRANLKMTIGGGLNEPRDVIGTLAWALLSNPEQAEAVRRDKSLWLPAFDEAVRWVAPIGMYSRQVVKDVELQGVHLKAGSRLGVNVGAANRDPGQFEDPESFNIFREKLPHLGFGSGIHFCAGAWIAKAMVAQIAVPQLFREFDGLALDPANEAVEGGWVFRGMLSLPLIWNT</sequence>
<dbReference type="InterPro" id="IPR001128">
    <property type="entry name" value="Cyt_P450"/>
</dbReference>
<evidence type="ECO:0000256" key="4">
    <source>
        <dbReference type="ARBA" id="ARBA00023002"/>
    </source>
</evidence>
<organism evidence="8 9">
    <name type="scientific">Corynebacterium hylobatis</name>
    <dbReference type="NCBI Taxonomy" id="1859290"/>
    <lineage>
        <taxon>Bacteria</taxon>
        <taxon>Bacillati</taxon>
        <taxon>Actinomycetota</taxon>
        <taxon>Actinomycetes</taxon>
        <taxon>Mycobacteriales</taxon>
        <taxon>Corynebacteriaceae</taxon>
        <taxon>Corynebacterium</taxon>
    </lineage>
</organism>
<evidence type="ECO:0000256" key="2">
    <source>
        <dbReference type="ARBA" id="ARBA00022617"/>
    </source>
</evidence>
<dbReference type="InterPro" id="IPR002397">
    <property type="entry name" value="Cyt_P450_B"/>
</dbReference>
<protein>
    <submittedName>
        <fullName evidence="8">Cytochrome P450</fullName>
    </submittedName>
</protein>
<comment type="caution">
    <text evidence="8">The sequence shown here is derived from an EMBL/GenBank/DDBJ whole genome shotgun (WGS) entry which is preliminary data.</text>
</comment>
<dbReference type="PANTHER" id="PTHR46696">
    <property type="entry name" value="P450, PUTATIVE (EUROFUNG)-RELATED"/>
    <property type="match status" value="1"/>
</dbReference>
<evidence type="ECO:0000256" key="3">
    <source>
        <dbReference type="ARBA" id="ARBA00022723"/>
    </source>
</evidence>
<dbReference type="SUPFAM" id="SSF48264">
    <property type="entry name" value="Cytochrome P450"/>
    <property type="match status" value="1"/>
</dbReference>
<dbReference type="EMBL" id="RXHJ01000014">
    <property type="protein sequence ID" value="RSZ61909.1"/>
    <property type="molecule type" value="Genomic_DNA"/>
</dbReference>
<name>A0A3S0B3H8_9CORY</name>
<dbReference type="InterPro" id="IPR017972">
    <property type="entry name" value="Cyt_P450_CS"/>
</dbReference>
<evidence type="ECO:0000313" key="8">
    <source>
        <dbReference type="EMBL" id="RSZ61909.1"/>
    </source>
</evidence>
<keyword evidence="4 7" id="KW-0560">Oxidoreductase</keyword>
<dbReference type="GO" id="GO:0005506">
    <property type="term" value="F:iron ion binding"/>
    <property type="evidence" value="ECO:0007669"/>
    <property type="project" value="InterPro"/>
</dbReference>
<evidence type="ECO:0000256" key="7">
    <source>
        <dbReference type="RuleBase" id="RU000461"/>
    </source>
</evidence>
<accession>A0A3S0B3H8</accession>
<dbReference type="GO" id="GO:0004497">
    <property type="term" value="F:monooxygenase activity"/>
    <property type="evidence" value="ECO:0007669"/>
    <property type="project" value="UniProtKB-KW"/>
</dbReference>
<dbReference type="Gene3D" id="1.10.630.10">
    <property type="entry name" value="Cytochrome P450"/>
    <property type="match status" value="1"/>
</dbReference>
<dbReference type="AlphaFoldDB" id="A0A3S0B3H8"/>
<proteinExistence type="inferred from homology"/>
<dbReference type="PROSITE" id="PS00086">
    <property type="entry name" value="CYTOCHROME_P450"/>
    <property type="match status" value="1"/>
</dbReference>
<keyword evidence="5 7" id="KW-0408">Iron</keyword>
<evidence type="ECO:0000256" key="6">
    <source>
        <dbReference type="ARBA" id="ARBA00023033"/>
    </source>
</evidence>
<evidence type="ECO:0000313" key="9">
    <source>
        <dbReference type="Proteomes" id="UP000274907"/>
    </source>
</evidence>
<gene>
    <name evidence="8" type="ORF">EAH68_10500</name>
</gene>
<dbReference type="PRINTS" id="PR00359">
    <property type="entry name" value="BP450"/>
</dbReference>
<reference evidence="8 9" key="1">
    <citation type="submission" date="2018-12" db="EMBL/GenBank/DDBJ databases">
        <title>YIM 101343 draft genome.</title>
        <authorList>
            <person name="Chen X."/>
        </authorList>
    </citation>
    <scope>NUCLEOTIDE SEQUENCE [LARGE SCALE GENOMIC DNA]</scope>
    <source>
        <strain evidence="8 9">YIM 101343</strain>
    </source>
</reference>
<dbReference type="GO" id="GO:0016705">
    <property type="term" value="F:oxidoreductase activity, acting on paired donors, with incorporation or reduction of molecular oxygen"/>
    <property type="evidence" value="ECO:0007669"/>
    <property type="project" value="InterPro"/>
</dbReference>
<keyword evidence="2 7" id="KW-0349">Heme</keyword>
<dbReference type="RefSeq" id="WP_126121295.1">
    <property type="nucleotide sequence ID" value="NZ_RXHJ01000014.1"/>
</dbReference>
<evidence type="ECO:0000256" key="5">
    <source>
        <dbReference type="ARBA" id="ARBA00023004"/>
    </source>
</evidence>
<comment type="similarity">
    <text evidence="1 7">Belongs to the cytochrome P450 family.</text>
</comment>
<evidence type="ECO:0000256" key="1">
    <source>
        <dbReference type="ARBA" id="ARBA00010617"/>
    </source>
</evidence>
<keyword evidence="3 7" id="KW-0479">Metal-binding</keyword>
<dbReference type="Pfam" id="PF00067">
    <property type="entry name" value="p450"/>
    <property type="match status" value="1"/>
</dbReference>
<dbReference type="GO" id="GO:0020037">
    <property type="term" value="F:heme binding"/>
    <property type="evidence" value="ECO:0007669"/>
    <property type="project" value="InterPro"/>
</dbReference>
<keyword evidence="9" id="KW-1185">Reference proteome</keyword>
<keyword evidence="6 7" id="KW-0503">Monooxygenase</keyword>
<dbReference type="OrthoDB" id="502624at2"/>
<dbReference type="PANTHER" id="PTHR46696:SF1">
    <property type="entry name" value="CYTOCHROME P450 YJIB-RELATED"/>
    <property type="match status" value="1"/>
</dbReference>
<dbReference type="InterPro" id="IPR036396">
    <property type="entry name" value="Cyt_P450_sf"/>
</dbReference>